<evidence type="ECO:0000256" key="5">
    <source>
        <dbReference type="ARBA" id="ARBA00022989"/>
    </source>
</evidence>
<evidence type="ECO:0000256" key="2">
    <source>
        <dbReference type="ARBA" id="ARBA00009671"/>
    </source>
</evidence>
<evidence type="ECO:0000313" key="11">
    <source>
        <dbReference type="EMBL" id="KAF2893467.1"/>
    </source>
</evidence>
<feature type="transmembrane region" description="Helical" evidence="8">
    <location>
        <begin position="192"/>
        <end position="211"/>
    </location>
</feature>
<keyword evidence="3" id="KW-1003">Cell membrane</keyword>
<reference evidence="11" key="1">
    <citation type="submission" date="2019-08" db="EMBL/GenBank/DDBJ databases">
        <title>The genome of the North American firefly Photinus pyralis.</title>
        <authorList>
            <consortium name="Photinus pyralis genome working group"/>
            <person name="Fallon T.R."/>
            <person name="Sander Lower S.E."/>
            <person name="Weng J.-K."/>
        </authorList>
    </citation>
    <scope>NUCLEOTIDE SEQUENCE</scope>
    <source>
        <strain evidence="11">TRF0915ILg1</strain>
        <tissue evidence="11">Whole body</tissue>
    </source>
</reference>
<evidence type="ECO:0000256" key="7">
    <source>
        <dbReference type="ARBA" id="ARBA00023180"/>
    </source>
</evidence>
<evidence type="ECO:0000313" key="12">
    <source>
        <dbReference type="Proteomes" id="UP000801492"/>
    </source>
</evidence>
<sequence length="714" mass="83246">MNVILKYHFRFIVKNRETTYSSAQRSLIVMQILLRVKFDQTDKVGIRRLLNDYTYSACFPLHEGRWDKNEPNGTILDRRLLYLEWARPGAWHKKQPLSLVRKYFGDKIALYFCWLGFYTKMLYAPAIVGTLCFLYGLCTMDGEDNIPSKEICDPYGPGNITLCPMCDKACRYQKLIDSCKFARLTYLFDNPATVFFAIFMSLWATLFLELWRRKQSMIQWEWDLQGIEEDEEPRPEFETSVKTFRTNPVTREKEPYLPAWSKSLRFVITGSAVFFMLLTVCCAVMGTIIYRLSLVSVIYGGGGFFLKKHAKIFTSISAALLNLIIIMILTKFYHRLAIYLTNLENPRTQTEYEDSYTFKIFLFEFLNFYSSLIYIAFFKGRFFDYPGDTVKASTEFHRVKADVCDPAGCLSELCIQLAIIMIGKQVFNNIMELFNPKFYNWWRWRLHRSNTKDLSRQDTRWEEDYHLQDPGRLALFDEYLEMILQYGFVTLFVAAFPLAPLCALLNNIAEIRLDAYKMVTQARRPLAERIEDIGAWYGILRAITYAAVVSNAFVIAYTSEFIPRMVYKYKYSKSQNLVGYIDASLSVFNTVDYNEGMGADLEDMESPPETCQYRGYRNGPNETDPYGLSPQYWHVFAARLAFVVIFEHIVFALTGIMQYVIPDVPSELKTQMQREALLAKEAKYEHGLRKNDDYDDVLTSMRDNNNASRNERAI</sequence>
<evidence type="ECO:0000259" key="9">
    <source>
        <dbReference type="Pfam" id="PF04547"/>
    </source>
</evidence>
<feature type="transmembrane region" description="Helical" evidence="8">
    <location>
        <begin position="533"/>
        <end position="557"/>
    </location>
</feature>
<comment type="subcellular location">
    <subcellularLocation>
        <location evidence="1">Cell membrane</location>
        <topology evidence="1">Multi-pass membrane protein</topology>
    </subcellularLocation>
    <subcellularLocation>
        <location evidence="8">Membrane</location>
        <topology evidence="8">Multi-pass membrane protein</topology>
    </subcellularLocation>
</comment>
<feature type="transmembrane region" description="Helical" evidence="8">
    <location>
        <begin position="312"/>
        <end position="333"/>
    </location>
</feature>
<comment type="similarity">
    <text evidence="2 8">Belongs to the anoctamin family.</text>
</comment>
<comment type="caution">
    <text evidence="11">The sequence shown here is derived from an EMBL/GenBank/DDBJ whole genome shotgun (WGS) entry which is preliminary data.</text>
</comment>
<keyword evidence="6 8" id="KW-0472">Membrane</keyword>
<feature type="non-terminal residue" evidence="11">
    <location>
        <position position="1"/>
    </location>
</feature>
<dbReference type="OrthoDB" id="296386at2759"/>
<dbReference type="Pfam" id="PF04547">
    <property type="entry name" value="Anoctamin"/>
    <property type="match status" value="1"/>
</dbReference>
<evidence type="ECO:0000256" key="1">
    <source>
        <dbReference type="ARBA" id="ARBA00004651"/>
    </source>
</evidence>
<evidence type="ECO:0000259" key="10">
    <source>
        <dbReference type="Pfam" id="PF16178"/>
    </source>
</evidence>
<dbReference type="AlphaFoldDB" id="A0A8K0CZV1"/>
<keyword evidence="4 8" id="KW-0812">Transmembrane</keyword>
<dbReference type="InterPro" id="IPR032394">
    <property type="entry name" value="Anoct_dimer"/>
</dbReference>
<organism evidence="11 12">
    <name type="scientific">Ignelater luminosus</name>
    <name type="common">Cucubano</name>
    <name type="synonym">Pyrophorus luminosus</name>
    <dbReference type="NCBI Taxonomy" id="2038154"/>
    <lineage>
        <taxon>Eukaryota</taxon>
        <taxon>Metazoa</taxon>
        <taxon>Ecdysozoa</taxon>
        <taxon>Arthropoda</taxon>
        <taxon>Hexapoda</taxon>
        <taxon>Insecta</taxon>
        <taxon>Pterygota</taxon>
        <taxon>Neoptera</taxon>
        <taxon>Endopterygota</taxon>
        <taxon>Coleoptera</taxon>
        <taxon>Polyphaga</taxon>
        <taxon>Elateriformia</taxon>
        <taxon>Elateroidea</taxon>
        <taxon>Elateridae</taxon>
        <taxon>Agrypninae</taxon>
        <taxon>Pyrophorini</taxon>
        <taxon>Ignelater</taxon>
    </lineage>
</organism>
<feature type="domain" description="Anoctamin transmembrane" evidence="9">
    <location>
        <begin position="100"/>
        <end position="675"/>
    </location>
</feature>
<evidence type="ECO:0000256" key="4">
    <source>
        <dbReference type="ARBA" id="ARBA00022692"/>
    </source>
</evidence>
<dbReference type="EMBL" id="VTPC01007973">
    <property type="protein sequence ID" value="KAF2893467.1"/>
    <property type="molecule type" value="Genomic_DNA"/>
</dbReference>
<feature type="transmembrane region" description="Helical" evidence="8">
    <location>
        <begin position="266"/>
        <end position="292"/>
    </location>
</feature>
<gene>
    <name evidence="11" type="ORF">ILUMI_12706</name>
</gene>
<feature type="transmembrane region" description="Helical" evidence="8">
    <location>
        <begin position="636"/>
        <end position="661"/>
    </location>
</feature>
<name>A0A8K0CZV1_IGNLU</name>
<dbReference type="PANTHER" id="PTHR12308">
    <property type="entry name" value="ANOCTAMIN"/>
    <property type="match status" value="1"/>
</dbReference>
<dbReference type="InterPro" id="IPR007632">
    <property type="entry name" value="Anoctamin"/>
</dbReference>
<feature type="transmembrane region" description="Helical" evidence="8">
    <location>
        <begin position="356"/>
        <end position="377"/>
    </location>
</feature>
<feature type="domain" description="Anoctamin dimerisation" evidence="10">
    <location>
        <begin position="10"/>
        <end position="97"/>
    </location>
</feature>
<accession>A0A8K0CZV1</accession>
<dbReference type="PANTHER" id="PTHR12308:SF84">
    <property type="entry name" value="ANOCTAMIN"/>
    <property type="match status" value="1"/>
</dbReference>
<feature type="transmembrane region" description="Helical" evidence="8">
    <location>
        <begin position="483"/>
        <end position="508"/>
    </location>
</feature>
<dbReference type="InterPro" id="IPR049452">
    <property type="entry name" value="Anoctamin_TM"/>
</dbReference>
<keyword evidence="12" id="KW-1185">Reference proteome</keyword>
<evidence type="ECO:0000256" key="8">
    <source>
        <dbReference type="RuleBase" id="RU280814"/>
    </source>
</evidence>
<keyword evidence="5 8" id="KW-1133">Transmembrane helix</keyword>
<protein>
    <recommendedName>
        <fullName evidence="8">Anoctamin</fullName>
    </recommendedName>
</protein>
<evidence type="ECO:0000256" key="6">
    <source>
        <dbReference type="ARBA" id="ARBA00023136"/>
    </source>
</evidence>
<feature type="transmembrane region" description="Helical" evidence="8">
    <location>
        <begin position="108"/>
        <end position="137"/>
    </location>
</feature>
<dbReference type="GO" id="GO:0005254">
    <property type="term" value="F:chloride channel activity"/>
    <property type="evidence" value="ECO:0007669"/>
    <property type="project" value="TreeGrafter"/>
</dbReference>
<dbReference type="Proteomes" id="UP000801492">
    <property type="component" value="Unassembled WGS sequence"/>
</dbReference>
<evidence type="ECO:0000256" key="3">
    <source>
        <dbReference type="ARBA" id="ARBA00022475"/>
    </source>
</evidence>
<dbReference type="GO" id="GO:0046983">
    <property type="term" value="F:protein dimerization activity"/>
    <property type="evidence" value="ECO:0007669"/>
    <property type="project" value="InterPro"/>
</dbReference>
<proteinExistence type="inferred from homology"/>
<dbReference type="Pfam" id="PF16178">
    <property type="entry name" value="Anoct_dimer"/>
    <property type="match status" value="1"/>
</dbReference>
<dbReference type="GO" id="GO:0005886">
    <property type="term" value="C:plasma membrane"/>
    <property type="evidence" value="ECO:0007669"/>
    <property type="project" value="UniProtKB-SubCell"/>
</dbReference>
<keyword evidence="7" id="KW-0325">Glycoprotein</keyword>